<dbReference type="STRING" id="1295533.A0A1E3HTT4"/>
<dbReference type="OrthoDB" id="435754at2759"/>
<sequence>MYPQLAVLLASLAAAQQLSCSAPAPDPCLSPSPGGLFVFRQRHEPDTGGDFGSWGIDGVEVLHCETQLPQDTITYGPTYSHEEVGSYCLKSPLFVGENAFVEAEKEWAQSEVGEGVEEVWERAWNTAGRYISTLSSKCFKKPSKGVGVPQFFAVLQQLNRDRPTGQLLANRAIIPSDDTTYSLRDISEALSIVGHPPFITCDNTTLSAVSWPLVARGSFQEGAFEPASGLERAAGCPSDGIIYQPSTARPVPTETASWDSILRPSPRPITLSHDESKVYRAQQPADPRQKLAMFKEGDAEKDEWREERAQKKFVRDEL</sequence>
<dbReference type="InterPro" id="IPR001568">
    <property type="entry name" value="RNase_T2-like"/>
</dbReference>
<name>A0A1E3HTT4_9TREE</name>
<accession>A0A1E3HTT4</accession>
<organism evidence="5 6">
    <name type="scientific">Cryptococcus amylolentus CBS 6039</name>
    <dbReference type="NCBI Taxonomy" id="1295533"/>
    <lineage>
        <taxon>Eukaryota</taxon>
        <taxon>Fungi</taxon>
        <taxon>Dikarya</taxon>
        <taxon>Basidiomycota</taxon>
        <taxon>Agaricomycotina</taxon>
        <taxon>Tremellomycetes</taxon>
        <taxon>Tremellales</taxon>
        <taxon>Cryptococcaceae</taxon>
        <taxon>Cryptococcus</taxon>
    </lineage>
</organism>
<dbReference type="Pfam" id="PF00445">
    <property type="entry name" value="Ribonuclease_T2"/>
    <property type="match status" value="1"/>
</dbReference>
<comment type="caution">
    <text evidence="5">The sequence shown here is derived from an EMBL/GenBank/DDBJ whole genome shotgun (WGS) entry which is preliminary data.</text>
</comment>
<dbReference type="Proteomes" id="UP000094065">
    <property type="component" value="Unassembled WGS sequence"/>
</dbReference>
<dbReference type="SUPFAM" id="SSF55895">
    <property type="entry name" value="Ribonuclease Rh-like"/>
    <property type="match status" value="1"/>
</dbReference>
<dbReference type="Gene3D" id="3.90.730.10">
    <property type="entry name" value="Ribonuclease T2-like"/>
    <property type="match status" value="1"/>
</dbReference>
<feature type="region of interest" description="Disordered" evidence="3">
    <location>
        <begin position="262"/>
        <end position="318"/>
    </location>
</feature>
<dbReference type="GO" id="GO:0003723">
    <property type="term" value="F:RNA binding"/>
    <property type="evidence" value="ECO:0007669"/>
    <property type="project" value="InterPro"/>
</dbReference>
<dbReference type="EMBL" id="AWGJ01000005">
    <property type="protein sequence ID" value="ODN79763.1"/>
    <property type="molecule type" value="Genomic_DNA"/>
</dbReference>
<feature type="compositionally biased region" description="Basic and acidic residues" evidence="3">
    <location>
        <begin position="287"/>
        <end position="318"/>
    </location>
</feature>
<dbReference type="GO" id="GO:0033897">
    <property type="term" value="F:ribonuclease T2 activity"/>
    <property type="evidence" value="ECO:0007669"/>
    <property type="project" value="InterPro"/>
</dbReference>
<feature type="chain" id="PRO_5012158813" evidence="4">
    <location>
        <begin position="16"/>
        <end position="318"/>
    </location>
</feature>
<dbReference type="GeneID" id="30154983"/>
<dbReference type="InterPro" id="IPR036430">
    <property type="entry name" value="RNase_T2-like_sf"/>
</dbReference>
<evidence type="ECO:0000256" key="4">
    <source>
        <dbReference type="SAM" id="SignalP"/>
    </source>
</evidence>
<dbReference type="AlphaFoldDB" id="A0A1E3HTT4"/>
<evidence type="ECO:0000256" key="2">
    <source>
        <dbReference type="RuleBase" id="RU004328"/>
    </source>
</evidence>
<evidence type="ECO:0000313" key="6">
    <source>
        <dbReference type="Proteomes" id="UP000094065"/>
    </source>
</evidence>
<dbReference type="RefSeq" id="XP_018994610.1">
    <property type="nucleotide sequence ID" value="XM_019137584.1"/>
</dbReference>
<comment type="similarity">
    <text evidence="1 2">Belongs to the RNase T2 family.</text>
</comment>
<keyword evidence="6" id="KW-1185">Reference proteome</keyword>
<evidence type="ECO:0000313" key="5">
    <source>
        <dbReference type="EMBL" id="ODN79763.1"/>
    </source>
</evidence>
<proteinExistence type="inferred from homology"/>
<protein>
    <submittedName>
        <fullName evidence="5">Uncharacterized protein</fullName>
    </submittedName>
</protein>
<gene>
    <name evidence="5" type="ORF">L202_03674</name>
</gene>
<feature type="signal peptide" evidence="4">
    <location>
        <begin position="1"/>
        <end position="15"/>
    </location>
</feature>
<reference evidence="5 6" key="1">
    <citation type="submission" date="2016-06" db="EMBL/GenBank/DDBJ databases">
        <title>Evolution of pathogenesis and genome organization in the Tremellales.</title>
        <authorList>
            <person name="Cuomo C."/>
            <person name="Litvintseva A."/>
            <person name="Heitman J."/>
            <person name="Chen Y."/>
            <person name="Sun S."/>
            <person name="Springer D."/>
            <person name="Dromer F."/>
            <person name="Young S."/>
            <person name="Zeng Q."/>
            <person name="Chapman S."/>
            <person name="Gujja S."/>
            <person name="Saif S."/>
            <person name="Birren B."/>
        </authorList>
    </citation>
    <scope>NUCLEOTIDE SEQUENCE [LARGE SCALE GENOMIC DNA]</scope>
    <source>
        <strain evidence="5 6">CBS 6039</strain>
    </source>
</reference>
<keyword evidence="4" id="KW-0732">Signal</keyword>
<evidence type="ECO:0000256" key="3">
    <source>
        <dbReference type="SAM" id="MobiDB-lite"/>
    </source>
</evidence>
<evidence type="ECO:0000256" key="1">
    <source>
        <dbReference type="ARBA" id="ARBA00007469"/>
    </source>
</evidence>